<keyword evidence="3" id="KW-0433">Leucine-rich repeat</keyword>
<dbReference type="FunFam" id="3.80.10.10:FF:000041">
    <property type="entry name" value="LRR receptor-like serine/threonine-protein kinase ERECTA"/>
    <property type="match status" value="1"/>
</dbReference>
<dbReference type="GO" id="GO:0051707">
    <property type="term" value="P:response to other organism"/>
    <property type="evidence" value="ECO:0007669"/>
    <property type="project" value="UniProtKB-ARBA"/>
</dbReference>
<evidence type="ECO:0000256" key="2">
    <source>
        <dbReference type="ARBA" id="ARBA00009592"/>
    </source>
</evidence>
<evidence type="ECO:0000313" key="10">
    <source>
        <dbReference type="Proteomes" id="UP000243975"/>
    </source>
</evidence>
<comment type="subcellular location">
    <subcellularLocation>
        <location evidence="1">Membrane</location>
    </subcellularLocation>
</comment>
<dbReference type="InterPro" id="IPR003591">
    <property type="entry name" value="Leu-rich_rpt_typical-subtyp"/>
</dbReference>
<evidence type="ECO:0000256" key="8">
    <source>
        <dbReference type="SAM" id="Phobius"/>
    </source>
</evidence>
<evidence type="ECO:0000256" key="7">
    <source>
        <dbReference type="ARBA" id="ARBA00023180"/>
    </source>
</evidence>
<dbReference type="GO" id="GO:0016020">
    <property type="term" value="C:membrane"/>
    <property type="evidence" value="ECO:0007669"/>
    <property type="project" value="UniProtKB-SubCell"/>
</dbReference>
<sequence>MHYHLPLELSHLLTTSSTTRYLVCYLDHSRFKTYESKVHVAYIATSMSTFRLCELKNLQELYLSHNMFERNLPHCFNSLSSLKLLDISSNQFTGTLPPSLITNLTSLEYVDFSDNKFEENNFNGSIPKQLCQLSNVSLIDLSGNSNSISGPIPGCLQNIISPINPVFTEETVLLYESASQYYQSVMFSMIYYYDVQFTIKTHSHSYKGHILDLMVGLDLSCNKLVGEIPKELGLLTQIHSLNLSHNRYEGNPLLCGPPLEKKCTSISQATDPSGKEGLDKWYEIDMVSFYGSCGATRVVFLLGFVGVVYINPYWRRSKEALDALS</sequence>
<keyword evidence="6 8" id="KW-0472">Membrane</keyword>
<reference evidence="9 10" key="1">
    <citation type="journal article" date="2016" name="Sci. Rep.">
        <title>The genome sequence of the outbreeding globe artichoke constructed de novo incorporating a phase-aware low-pass sequencing strategy of F1 progeny.</title>
        <authorList>
            <person name="Scaglione D."/>
            <person name="Reyes-Chin-Wo S."/>
            <person name="Acquadro A."/>
            <person name="Froenicke L."/>
            <person name="Portis E."/>
            <person name="Beitel C."/>
            <person name="Tirone M."/>
            <person name="Mauro R."/>
            <person name="Lo Monaco A."/>
            <person name="Mauromicale G."/>
            <person name="Faccioli P."/>
            <person name="Cattivelli L."/>
            <person name="Rieseberg L."/>
            <person name="Michelmore R."/>
            <person name="Lanteri S."/>
        </authorList>
    </citation>
    <scope>NUCLEOTIDE SEQUENCE [LARGE SCALE GENOMIC DNA]</scope>
    <source>
        <strain evidence="9">2C</strain>
    </source>
</reference>
<dbReference type="OMA" id="YCATMES"/>
<evidence type="ECO:0000256" key="4">
    <source>
        <dbReference type="ARBA" id="ARBA00022729"/>
    </source>
</evidence>
<dbReference type="Gene3D" id="3.80.10.10">
    <property type="entry name" value="Ribonuclease Inhibitor"/>
    <property type="match status" value="1"/>
</dbReference>
<dbReference type="SUPFAM" id="SSF52058">
    <property type="entry name" value="L domain-like"/>
    <property type="match status" value="1"/>
</dbReference>
<dbReference type="AlphaFoldDB" id="A0A103XW95"/>
<dbReference type="PANTHER" id="PTHR48062:SF21">
    <property type="entry name" value="RECEPTOR-LIKE PROTEIN 12"/>
    <property type="match status" value="1"/>
</dbReference>
<comment type="caution">
    <text evidence="9">The sequence shown here is derived from an EMBL/GenBank/DDBJ whole genome shotgun (WGS) entry which is preliminary data.</text>
</comment>
<keyword evidence="8" id="KW-1133">Transmembrane helix</keyword>
<dbReference type="STRING" id="59895.A0A103XW95"/>
<keyword evidence="10" id="KW-1185">Reference proteome</keyword>
<dbReference type="GO" id="GO:0006952">
    <property type="term" value="P:defense response"/>
    <property type="evidence" value="ECO:0007669"/>
    <property type="project" value="UniProtKB-ARBA"/>
</dbReference>
<dbReference type="InterPro" id="IPR001611">
    <property type="entry name" value="Leu-rich_rpt"/>
</dbReference>
<keyword evidence="7" id="KW-0325">Glycoprotein</keyword>
<proteinExistence type="inferred from homology"/>
<keyword evidence="4" id="KW-0732">Signal</keyword>
<dbReference type="Pfam" id="PF13855">
    <property type="entry name" value="LRR_8"/>
    <property type="match status" value="1"/>
</dbReference>
<name>A0A103XW95_CYNCS</name>
<accession>A0A103XW95</accession>
<dbReference type="EMBL" id="LEKV01003811">
    <property type="protein sequence ID" value="KVH98057.1"/>
    <property type="molecule type" value="Genomic_DNA"/>
</dbReference>
<comment type="similarity">
    <text evidence="2">Belongs to the RLP family.</text>
</comment>
<evidence type="ECO:0000256" key="3">
    <source>
        <dbReference type="ARBA" id="ARBA00022614"/>
    </source>
</evidence>
<evidence type="ECO:0000256" key="1">
    <source>
        <dbReference type="ARBA" id="ARBA00004370"/>
    </source>
</evidence>
<keyword evidence="8" id="KW-0812">Transmembrane</keyword>
<dbReference type="InterPro" id="IPR032675">
    <property type="entry name" value="LRR_dom_sf"/>
</dbReference>
<dbReference type="Pfam" id="PF00560">
    <property type="entry name" value="LRR_1"/>
    <property type="match status" value="1"/>
</dbReference>
<dbReference type="Proteomes" id="UP000243975">
    <property type="component" value="Unassembled WGS sequence"/>
</dbReference>
<dbReference type="Gramene" id="KVH98057">
    <property type="protein sequence ID" value="KVH98057"/>
    <property type="gene ID" value="Ccrd_023726"/>
</dbReference>
<gene>
    <name evidence="9" type="ORF">Ccrd_023726</name>
</gene>
<feature type="transmembrane region" description="Helical" evidence="8">
    <location>
        <begin position="289"/>
        <end position="310"/>
    </location>
</feature>
<evidence type="ECO:0000256" key="5">
    <source>
        <dbReference type="ARBA" id="ARBA00022737"/>
    </source>
</evidence>
<keyword evidence="5" id="KW-0677">Repeat</keyword>
<evidence type="ECO:0000313" key="9">
    <source>
        <dbReference type="EMBL" id="KVH98057.1"/>
    </source>
</evidence>
<evidence type="ECO:0000256" key="6">
    <source>
        <dbReference type="ARBA" id="ARBA00023136"/>
    </source>
</evidence>
<dbReference type="PANTHER" id="PTHR48062">
    <property type="entry name" value="RECEPTOR-LIKE PROTEIN 14"/>
    <property type="match status" value="1"/>
</dbReference>
<dbReference type="InterPro" id="IPR051502">
    <property type="entry name" value="RLP_Defense_Trigger"/>
</dbReference>
<dbReference type="SMART" id="SM00369">
    <property type="entry name" value="LRR_TYP"/>
    <property type="match status" value="3"/>
</dbReference>
<organism evidence="9 10">
    <name type="scientific">Cynara cardunculus var. scolymus</name>
    <name type="common">Globe artichoke</name>
    <name type="synonym">Cynara scolymus</name>
    <dbReference type="NCBI Taxonomy" id="59895"/>
    <lineage>
        <taxon>Eukaryota</taxon>
        <taxon>Viridiplantae</taxon>
        <taxon>Streptophyta</taxon>
        <taxon>Embryophyta</taxon>
        <taxon>Tracheophyta</taxon>
        <taxon>Spermatophyta</taxon>
        <taxon>Magnoliopsida</taxon>
        <taxon>eudicotyledons</taxon>
        <taxon>Gunneridae</taxon>
        <taxon>Pentapetalae</taxon>
        <taxon>asterids</taxon>
        <taxon>campanulids</taxon>
        <taxon>Asterales</taxon>
        <taxon>Asteraceae</taxon>
        <taxon>Carduoideae</taxon>
        <taxon>Cardueae</taxon>
        <taxon>Carduinae</taxon>
        <taxon>Cynara</taxon>
    </lineage>
</organism>
<protein>
    <submittedName>
        <fullName evidence="9">Leucine-rich repeat, typical subtype</fullName>
    </submittedName>
</protein>